<dbReference type="HOGENOM" id="CLU_009289_1_2_5"/>
<proteinExistence type="predicted"/>
<evidence type="ECO:0000256" key="7">
    <source>
        <dbReference type="ARBA" id="ARBA00022692"/>
    </source>
</evidence>
<dbReference type="RefSeq" id="WP_014103397.1">
    <property type="nucleotide sequence ID" value="NC_016026.1"/>
</dbReference>
<protein>
    <submittedName>
        <fullName evidence="17">Penicillin-binding protein 2</fullName>
    </submittedName>
</protein>
<evidence type="ECO:0000256" key="12">
    <source>
        <dbReference type="ARBA" id="ARBA00023136"/>
    </source>
</evidence>
<accession>G2KM80</accession>
<dbReference type="GO" id="GO:0008360">
    <property type="term" value="P:regulation of cell shape"/>
    <property type="evidence" value="ECO:0007669"/>
    <property type="project" value="UniProtKB-KW"/>
</dbReference>
<dbReference type="GO" id="GO:0071972">
    <property type="term" value="F:peptidoglycan L,D-transpeptidase activity"/>
    <property type="evidence" value="ECO:0007669"/>
    <property type="project" value="TreeGrafter"/>
</dbReference>
<evidence type="ECO:0000256" key="14">
    <source>
        <dbReference type="SAM" id="MobiDB-lite"/>
    </source>
</evidence>
<dbReference type="EMBL" id="CP002382">
    <property type="protein sequence ID" value="AEP10174.1"/>
    <property type="molecule type" value="Genomic_DNA"/>
</dbReference>
<feature type="region of interest" description="Disordered" evidence="14">
    <location>
        <begin position="636"/>
        <end position="657"/>
    </location>
</feature>
<evidence type="ECO:0000256" key="13">
    <source>
        <dbReference type="ARBA" id="ARBA00023316"/>
    </source>
</evidence>
<evidence type="ECO:0000256" key="3">
    <source>
        <dbReference type="ARBA" id="ARBA00022475"/>
    </source>
</evidence>
<dbReference type="PANTHER" id="PTHR30627:SF2">
    <property type="entry name" value="PEPTIDOGLYCAN D,D-TRANSPEPTIDASE MRDA"/>
    <property type="match status" value="1"/>
</dbReference>
<dbReference type="SUPFAM" id="SSF56601">
    <property type="entry name" value="beta-lactamase/transpeptidase-like"/>
    <property type="match status" value="1"/>
</dbReference>
<feature type="domain" description="Penicillin-binding protein dimerisation" evidence="16">
    <location>
        <begin position="51"/>
        <end position="221"/>
    </location>
</feature>
<gene>
    <name evidence="17" type="primary">mrdA</name>
    <name evidence="17" type="ordered locus">MICA_1863</name>
</gene>
<keyword evidence="10" id="KW-0573">Peptidoglycan synthesis</keyword>
<keyword evidence="3" id="KW-1003">Cell membrane</keyword>
<evidence type="ECO:0000256" key="9">
    <source>
        <dbReference type="ARBA" id="ARBA00022960"/>
    </source>
</evidence>
<dbReference type="PANTHER" id="PTHR30627">
    <property type="entry name" value="PEPTIDOGLYCAN D,D-TRANSPEPTIDASE"/>
    <property type="match status" value="1"/>
</dbReference>
<evidence type="ECO:0000313" key="18">
    <source>
        <dbReference type="Proteomes" id="UP000009286"/>
    </source>
</evidence>
<dbReference type="InterPro" id="IPR012338">
    <property type="entry name" value="Beta-lactam/transpept-like"/>
</dbReference>
<dbReference type="eggNOG" id="COG0768">
    <property type="taxonomic scope" value="Bacteria"/>
</dbReference>
<evidence type="ECO:0000256" key="6">
    <source>
        <dbReference type="ARBA" id="ARBA00022670"/>
    </source>
</evidence>
<dbReference type="Pfam" id="PF00905">
    <property type="entry name" value="Transpeptidase"/>
    <property type="match status" value="1"/>
</dbReference>
<evidence type="ECO:0000259" key="16">
    <source>
        <dbReference type="Pfam" id="PF03717"/>
    </source>
</evidence>
<dbReference type="GO" id="GO:0009002">
    <property type="term" value="F:serine-type D-Ala-D-Ala carboxypeptidase activity"/>
    <property type="evidence" value="ECO:0007669"/>
    <property type="project" value="InterPro"/>
</dbReference>
<keyword evidence="7" id="KW-0812">Transmembrane</keyword>
<evidence type="ECO:0000256" key="8">
    <source>
        <dbReference type="ARBA" id="ARBA00022801"/>
    </source>
</evidence>
<evidence type="ECO:0000256" key="1">
    <source>
        <dbReference type="ARBA" id="ARBA00004167"/>
    </source>
</evidence>
<dbReference type="GO" id="GO:0008658">
    <property type="term" value="F:penicillin binding"/>
    <property type="evidence" value="ECO:0007669"/>
    <property type="project" value="InterPro"/>
</dbReference>
<dbReference type="NCBIfam" id="TIGR03423">
    <property type="entry name" value="pbp2_mrdA"/>
    <property type="match status" value="1"/>
</dbReference>
<dbReference type="Pfam" id="PF03717">
    <property type="entry name" value="PBP_dimer"/>
    <property type="match status" value="1"/>
</dbReference>
<dbReference type="InterPro" id="IPR001460">
    <property type="entry name" value="PCN-bd_Tpept"/>
</dbReference>
<evidence type="ECO:0000256" key="2">
    <source>
        <dbReference type="ARBA" id="ARBA00004236"/>
    </source>
</evidence>
<dbReference type="GO" id="GO:0005886">
    <property type="term" value="C:plasma membrane"/>
    <property type="evidence" value="ECO:0007669"/>
    <property type="project" value="UniProtKB-SubCell"/>
</dbReference>
<keyword evidence="11" id="KW-1133">Transmembrane helix</keyword>
<keyword evidence="13" id="KW-0961">Cell wall biogenesis/degradation</keyword>
<comment type="subcellular location">
    <subcellularLocation>
        <location evidence="2">Cell membrane</location>
    </subcellularLocation>
    <subcellularLocation>
        <location evidence="1">Membrane</location>
        <topology evidence="1">Single-pass membrane protein</topology>
    </subcellularLocation>
</comment>
<sequence>MSFTRRALLIGAMQGGLMTVLAGRLAWLQVVEGHRYKTLAENNRINVKLLAPSRGLILDRYGVALAENSQNFRALVVPEQTTNLEQVLNTVARLIPLKEGTVQTVLKTAKKSPRFASLEIRDNLSWDEVATIEVNLPDLPGVSIDVGEVRYYPLGEAVAHMIGYVGAVDKADQTTDDPLLKMPGFKIGKTGLEKVLDSELRGRAGAAEVEVNVVGREVRELSRKPGEPGRNVTLTIDSELQDYVRERLSVQRSASAVIMDAKTGAVYAMASVPSFDPNEFSRGLTPETWNRLLADPGVPLNNKAIGGQYPPGSTYKMVTAMAGLESGAITPGRRVFCPGHFNMGDTRFHCWKQGGHGSVDLVTALAQSCDTYFYQVALDIGIDKIGEMANRFGLGVMLDTGLAEERKGLIPTQAWKRSHLGQPWHRGETVVASIGQGYVQATPLQLAVMTARLVNGGHAVMPQLTAMIGDVPVEKKEWPSMGFNPAHLAIVRDGMEHVVMYPRGTAYGSRITIEGMEMAGKTGTSQVRRITKEQRALGIKNEDLPWNHRHHALFVGYAPYNDPRYVVSVVVEHGGGGSAVAAPIAKDLILMAQQRNPAARVVSPDGHGIAPAPIKVNNTTTLNADPADADIEIEDEVAPESEAVTPESEPSPAQGAG</sequence>
<dbReference type="KEGG" id="mai:MICA_1863"/>
<keyword evidence="8" id="KW-0378">Hydrolase</keyword>
<name>G2KM80_MICAA</name>
<evidence type="ECO:0000256" key="10">
    <source>
        <dbReference type="ARBA" id="ARBA00022984"/>
    </source>
</evidence>
<keyword evidence="4" id="KW-0997">Cell inner membrane</keyword>
<evidence type="ECO:0000256" key="11">
    <source>
        <dbReference type="ARBA" id="ARBA00022989"/>
    </source>
</evidence>
<organism evidence="17 18">
    <name type="scientific">Micavibrio aeruginosavorus (strain ARL-13)</name>
    <dbReference type="NCBI Taxonomy" id="856793"/>
    <lineage>
        <taxon>Bacteria</taxon>
        <taxon>Pseudomonadati</taxon>
        <taxon>Bdellovibrionota</taxon>
        <taxon>Bdellovibrionia</taxon>
        <taxon>Bdellovibrionales</taxon>
        <taxon>Pseudobdellovibrionaceae</taxon>
        <taxon>Micavibrio</taxon>
    </lineage>
</organism>
<keyword evidence="12" id="KW-0472">Membrane</keyword>
<feature type="domain" description="Penicillin-binding protein transpeptidase" evidence="15">
    <location>
        <begin position="255"/>
        <end position="589"/>
    </location>
</feature>
<dbReference type="GO" id="GO:0009252">
    <property type="term" value="P:peptidoglycan biosynthetic process"/>
    <property type="evidence" value="ECO:0007669"/>
    <property type="project" value="UniProtKB-KW"/>
</dbReference>
<dbReference type="OrthoDB" id="9766847at2"/>
<dbReference type="InterPro" id="IPR036138">
    <property type="entry name" value="PBP_dimer_sf"/>
</dbReference>
<keyword evidence="5" id="KW-0121">Carboxypeptidase</keyword>
<keyword evidence="6" id="KW-0645">Protease</keyword>
<dbReference type="STRING" id="856793.MICA_1863"/>
<dbReference type="Proteomes" id="UP000009286">
    <property type="component" value="Chromosome"/>
</dbReference>
<dbReference type="InterPro" id="IPR050515">
    <property type="entry name" value="Beta-lactam/transpept"/>
</dbReference>
<keyword evidence="18" id="KW-1185">Reference proteome</keyword>
<dbReference type="Gene3D" id="3.90.1310.10">
    <property type="entry name" value="Penicillin-binding protein 2a (Domain 2)"/>
    <property type="match status" value="1"/>
</dbReference>
<dbReference type="GO" id="GO:0071555">
    <property type="term" value="P:cell wall organization"/>
    <property type="evidence" value="ECO:0007669"/>
    <property type="project" value="UniProtKB-KW"/>
</dbReference>
<dbReference type="AlphaFoldDB" id="G2KM80"/>
<keyword evidence="9" id="KW-0133">Cell shape</keyword>
<dbReference type="InterPro" id="IPR005311">
    <property type="entry name" value="PBP_dimer"/>
</dbReference>
<evidence type="ECO:0000259" key="15">
    <source>
        <dbReference type="Pfam" id="PF00905"/>
    </source>
</evidence>
<reference evidence="17 18" key="1">
    <citation type="journal article" date="2011" name="BMC Genomics">
        <title>Genomic insights into an obligate epibiotic bacterial predator: Micavibrio aeruginosavorus ARL-13.</title>
        <authorList>
            <person name="Wang Z."/>
            <person name="Kadouri D."/>
            <person name="Wu M."/>
        </authorList>
    </citation>
    <scope>NUCLEOTIDE SEQUENCE [LARGE SCALE GENOMIC DNA]</scope>
    <source>
        <strain evidence="17 18">ARL-13</strain>
    </source>
</reference>
<dbReference type="SUPFAM" id="SSF56519">
    <property type="entry name" value="Penicillin binding protein dimerisation domain"/>
    <property type="match status" value="1"/>
</dbReference>
<dbReference type="InterPro" id="IPR017790">
    <property type="entry name" value="Penicillin-binding_protein_2"/>
</dbReference>
<dbReference type="GO" id="GO:0006508">
    <property type="term" value="P:proteolysis"/>
    <property type="evidence" value="ECO:0007669"/>
    <property type="project" value="UniProtKB-KW"/>
</dbReference>
<evidence type="ECO:0000256" key="5">
    <source>
        <dbReference type="ARBA" id="ARBA00022645"/>
    </source>
</evidence>
<evidence type="ECO:0000256" key="4">
    <source>
        <dbReference type="ARBA" id="ARBA00022519"/>
    </source>
</evidence>
<dbReference type="Gene3D" id="3.40.710.10">
    <property type="entry name" value="DD-peptidase/beta-lactamase superfamily"/>
    <property type="match status" value="1"/>
</dbReference>
<evidence type="ECO:0000313" key="17">
    <source>
        <dbReference type="EMBL" id="AEP10174.1"/>
    </source>
</evidence>
<dbReference type="Gene3D" id="3.30.1390.30">
    <property type="entry name" value="Penicillin-binding protein 2a, domain 3"/>
    <property type="match status" value="1"/>
</dbReference>